<keyword evidence="1" id="KW-1133">Transmembrane helix</keyword>
<feature type="transmembrane region" description="Helical" evidence="1">
    <location>
        <begin position="7"/>
        <end position="31"/>
    </location>
</feature>
<proteinExistence type="predicted"/>
<keyword evidence="1" id="KW-0472">Membrane</keyword>
<sequence length="40" mass="4606">MLMSFDALQFLILAAMAVTCLSPIILIVLLVRDWLKDQLW</sequence>
<dbReference type="EMBL" id="CP001707">
    <property type="protein sequence ID" value="ACV27462.1"/>
    <property type="molecule type" value="Genomic_DNA"/>
</dbReference>
<protein>
    <submittedName>
        <fullName evidence="2">Uncharacterized protein</fullName>
    </submittedName>
</protein>
<gene>
    <name evidence="2" type="ordered locus">Kkor_2052</name>
</gene>
<reference evidence="2 3" key="1">
    <citation type="journal article" date="2009" name="Stand. Genomic Sci.">
        <title>Complete genome sequence of Kangiella koreensis type strain (SW-125).</title>
        <authorList>
            <person name="Han C."/>
            <person name="Sikorski J."/>
            <person name="Lapidus A."/>
            <person name="Nolan M."/>
            <person name="Glavina Del Rio T."/>
            <person name="Tice H."/>
            <person name="Cheng J.F."/>
            <person name="Lucas S."/>
            <person name="Chen F."/>
            <person name="Copeland A."/>
            <person name="Ivanova N."/>
            <person name="Mavromatis K."/>
            <person name="Ovchinnikova G."/>
            <person name="Pati A."/>
            <person name="Bruce D."/>
            <person name="Goodwin L."/>
            <person name="Pitluck S."/>
            <person name="Chen A."/>
            <person name="Palaniappan K."/>
            <person name="Land M."/>
            <person name="Hauser L."/>
            <person name="Chang Y.J."/>
            <person name="Jeffries C.D."/>
            <person name="Chain P."/>
            <person name="Saunders E."/>
            <person name="Brettin T."/>
            <person name="Goker M."/>
            <person name="Tindall B.J."/>
            <person name="Bristow J."/>
            <person name="Eisen J.A."/>
            <person name="Markowitz V."/>
            <person name="Hugenholtz P."/>
            <person name="Kyrpides N.C."/>
            <person name="Klenk H.P."/>
            <person name="Detter J.C."/>
        </authorList>
    </citation>
    <scope>NUCLEOTIDE SEQUENCE [LARGE SCALE GENOMIC DNA]</scope>
    <source>
        <strain evidence="3">DSM 16069 / KCTC 12182 / SW-125</strain>
    </source>
</reference>
<dbReference type="HOGENOM" id="CLU_219401_0_0_6"/>
<evidence type="ECO:0000313" key="3">
    <source>
        <dbReference type="Proteomes" id="UP000001231"/>
    </source>
</evidence>
<name>C7R706_KANKD</name>
<organism evidence="2 3">
    <name type="scientific">Kangiella koreensis (strain DSM 16069 / JCM 12317 / KCTC 12182 / SW-125)</name>
    <dbReference type="NCBI Taxonomy" id="523791"/>
    <lineage>
        <taxon>Bacteria</taxon>
        <taxon>Pseudomonadati</taxon>
        <taxon>Pseudomonadota</taxon>
        <taxon>Gammaproteobacteria</taxon>
        <taxon>Kangiellales</taxon>
        <taxon>Kangiellaceae</taxon>
        <taxon>Kangiella</taxon>
    </lineage>
</organism>
<dbReference type="AlphaFoldDB" id="C7R706"/>
<evidence type="ECO:0000256" key="1">
    <source>
        <dbReference type="SAM" id="Phobius"/>
    </source>
</evidence>
<keyword evidence="1" id="KW-0812">Transmembrane</keyword>
<accession>C7R706</accession>
<evidence type="ECO:0000313" key="2">
    <source>
        <dbReference type="EMBL" id="ACV27462.1"/>
    </source>
</evidence>
<keyword evidence="3" id="KW-1185">Reference proteome</keyword>
<dbReference type="InParanoid" id="C7R706"/>
<dbReference type="Proteomes" id="UP000001231">
    <property type="component" value="Chromosome"/>
</dbReference>
<dbReference type="KEGG" id="kko:Kkor_2052"/>